<evidence type="ECO:0000313" key="2">
    <source>
        <dbReference type="EMBL" id="KAG6945137.1"/>
    </source>
</evidence>
<feature type="compositionally biased region" description="Low complexity" evidence="1">
    <location>
        <begin position="71"/>
        <end position="83"/>
    </location>
</feature>
<comment type="caution">
    <text evidence="2">The sequence shown here is derived from an EMBL/GenBank/DDBJ whole genome shotgun (WGS) entry which is preliminary data.</text>
</comment>
<evidence type="ECO:0000256" key="1">
    <source>
        <dbReference type="SAM" id="MobiDB-lite"/>
    </source>
</evidence>
<dbReference type="Proteomes" id="UP000688947">
    <property type="component" value="Unassembled WGS sequence"/>
</dbReference>
<reference evidence="2" key="1">
    <citation type="submission" date="2021-01" db="EMBL/GenBank/DDBJ databases">
        <title>Phytophthora aleatoria, a newly-described species from Pinus radiata is distinct from Phytophthora cactorum isolates based on comparative genomics.</title>
        <authorList>
            <person name="Mcdougal R."/>
            <person name="Panda P."/>
            <person name="Williams N."/>
            <person name="Studholme D.J."/>
        </authorList>
    </citation>
    <scope>NUCLEOTIDE SEQUENCE</scope>
    <source>
        <strain evidence="2">NZFS 3830</strain>
    </source>
</reference>
<dbReference type="EMBL" id="JAENGZ010002039">
    <property type="protein sequence ID" value="KAG6945137.1"/>
    <property type="molecule type" value="Genomic_DNA"/>
</dbReference>
<proteinExistence type="predicted"/>
<protein>
    <submittedName>
        <fullName evidence="2">Uncharacterized protein</fullName>
    </submittedName>
</protein>
<feature type="compositionally biased region" description="Polar residues" evidence="1">
    <location>
        <begin position="1"/>
        <end position="15"/>
    </location>
</feature>
<organism evidence="2 3">
    <name type="scientific">Phytophthora cactorum</name>
    <dbReference type="NCBI Taxonomy" id="29920"/>
    <lineage>
        <taxon>Eukaryota</taxon>
        <taxon>Sar</taxon>
        <taxon>Stramenopiles</taxon>
        <taxon>Oomycota</taxon>
        <taxon>Peronosporomycetes</taxon>
        <taxon>Peronosporales</taxon>
        <taxon>Peronosporaceae</taxon>
        <taxon>Phytophthora</taxon>
    </lineage>
</organism>
<dbReference type="OrthoDB" id="128504at2759"/>
<evidence type="ECO:0000313" key="3">
    <source>
        <dbReference type="Proteomes" id="UP000688947"/>
    </source>
</evidence>
<sequence length="83" mass="9405">MSSSLSHRQDVSSQQTKRHAMNLQRKLDGSFYRLKINKNLPARPPSTGEQRTSEAHTERGSGFFSDRQGRQGRSQQISSDIES</sequence>
<accession>A0A8T1TRA9</accession>
<gene>
    <name evidence="2" type="ORF">JG687_00017468</name>
</gene>
<name>A0A8T1TRA9_9STRA</name>
<feature type="region of interest" description="Disordered" evidence="1">
    <location>
        <begin position="1"/>
        <end position="83"/>
    </location>
</feature>
<dbReference type="AlphaFoldDB" id="A0A8T1TRA9"/>